<feature type="transmembrane region" description="Helical" evidence="1">
    <location>
        <begin position="5"/>
        <end position="25"/>
    </location>
</feature>
<evidence type="ECO:0000256" key="1">
    <source>
        <dbReference type="SAM" id="Phobius"/>
    </source>
</evidence>
<keyword evidence="1" id="KW-0472">Membrane</keyword>
<evidence type="ECO:0000313" key="2">
    <source>
        <dbReference type="EMBL" id="MFC4533364.1"/>
    </source>
</evidence>
<protein>
    <recommendedName>
        <fullName evidence="4">DUF1328 domain-containing protein</fullName>
    </recommendedName>
</protein>
<dbReference type="Proteomes" id="UP001596004">
    <property type="component" value="Unassembled WGS sequence"/>
</dbReference>
<keyword evidence="1" id="KW-1133">Transmembrane helix</keyword>
<dbReference type="RefSeq" id="WP_380842767.1">
    <property type="nucleotide sequence ID" value="NZ_JBHSFP010000015.1"/>
</dbReference>
<keyword evidence="1" id="KW-0812">Transmembrane</keyword>
<feature type="transmembrane region" description="Helical" evidence="1">
    <location>
        <begin position="31"/>
        <end position="49"/>
    </location>
</feature>
<dbReference type="EMBL" id="JBHSFP010000015">
    <property type="protein sequence ID" value="MFC4533364.1"/>
    <property type="molecule type" value="Genomic_DNA"/>
</dbReference>
<proteinExistence type="predicted"/>
<organism evidence="2 3">
    <name type="scientific">Sphaerisporangium dianthi</name>
    <dbReference type="NCBI Taxonomy" id="1436120"/>
    <lineage>
        <taxon>Bacteria</taxon>
        <taxon>Bacillati</taxon>
        <taxon>Actinomycetota</taxon>
        <taxon>Actinomycetes</taxon>
        <taxon>Streptosporangiales</taxon>
        <taxon>Streptosporangiaceae</taxon>
        <taxon>Sphaerisporangium</taxon>
    </lineage>
</organism>
<accession>A0ABV9CJG7</accession>
<sequence>MARILLLIAAVIVGFMLLGTVIGFIAGILKWALIIGVVVLAYMAFSRILRSRHSE</sequence>
<comment type="caution">
    <text evidence="2">The sequence shown here is derived from an EMBL/GenBank/DDBJ whole genome shotgun (WGS) entry which is preliminary data.</text>
</comment>
<gene>
    <name evidence="2" type="ORF">ACFO60_21545</name>
</gene>
<name>A0ABV9CJG7_9ACTN</name>
<reference evidence="3" key="1">
    <citation type="journal article" date="2019" name="Int. J. Syst. Evol. Microbiol.">
        <title>The Global Catalogue of Microorganisms (GCM) 10K type strain sequencing project: providing services to taxonomists for standard genome sequencing and annotation.</title>
        <authorList>
            <consortium name="The Broad Institute Genomics Platform"/>
            <consortium name="The Broad Institute Genome Sequencing Center for Infectious Disease"/>
            <person name="Wu L."/>
            <person name="Ma J."/>
        </authorList>
    </citation>
    <scope>NUCLEOTIDE SEQUENCE [LARGE SCALE GENOMIC DNA]</scope>
    <source>
        <strain evidence="3">CGMCC 4.7132</strain>
    </source>
</reference>
<keyword evidence="3" id="KW-1185">Reference proteome</keyword>
<evidence type="ECO:0000313" key="3">
    <source>
        <dbReference type="Proteomes" id="UP001596004"/>
    </source>
</evidence>
<evidence type="ECO:0008006" key="4">
    <source>
        <dbReference type="Google" id="ProtNLM"/>
    </source>
</evidence>